<dbReference type="AlphaFoldDB" id="A0A0L8ALA5"/>
<dbReference type="InterPro" id="IPR003829">
    <property type="entry name" value="Pirin_N_dom"/>
</dbReference>
<keyword evidence="2" id="KW-0479">Metal-binding</keyword>
<evidence type="ECO:0000313" key="7">
    <source>
        <dbReference type="Proteomes" id="UP000036908"/>
    </source>
</evidence>
<evidence type="ECO:0000256" key="3">
    <source>
        <dbReference type="RuleBase" id="RU003457"/>
    </source>
</evidence>
<feature type="domain" description="Quercetin 2,3-dioxygenase C-terminal cupin" evidence="5">
    <location>
        <begin position="148"/>
        <end position="232"/>
    </location>
</feature>
<dbReference type="PIRSF" id="PIRSF006232">
    <property type="entry name" value="Pirin"/>
    <property type="match status" value="1"/>
</dbReference>
<organism evidence="6 7">
    <name type="scientific">Roseivirga seohaensis subsp. aquiponti</name>
    <dbReference type="NCBI Taxonomy" id="1566026"/>
    <lineage>
        <taxon>Bacteria</taxon>
        <taxon>Pseudomonadati</taxon>
        <taxon>Bacteroidota</taxon>
        <taxon>Cytophagia</taxon>
        <taxon>Cytophagales</taxon>
        <taxon>Roseivirgaceae</taxon>
        <taxon>Roseivirga</taxon>
    </lineage>
</organism>
<comment type="caution">
    <text evidence="6">The sequence shown here is derived from an EMBL/GenBank/DDBJ whole genome shotgun (WGS) entry which is preliminary data.</text>
</comment>
<comment type="cofactor">
    <cofactor evidence="2">
        <name>Fe cation</name>
        <dbReference type="ChEBI" id="CHEBI:24875"/>
    </cofactor>
    <text evidence="2">Binds 1 Fe cation per subunit.</text>
</comment>
<sequence>MKTVVHTSESRGSANHGWLKSRHTFSFAGYHNPERVHFGALRVLNDDEVDGGQGFGVHPHDNMEIVSIPLQGDLEHKDSTGRNEVIRQGDVQIMSAGTGIQHSEFNHNKDEAVHFLQIWVFPKERNIEPRYEQKTYLAEDRMNKFQTVVSPNGGDALWINQNAEFSLANLDAGTKLTYEVKHPGNGVYVFVLNGELVAANESLDTRDAVAVTETNSFEIKAKSYAEVLVIEVPMEF</sequence>
<dbReference type="EMBL" id="JSVA01000009">
    <property type="protein sequence ID" value="KOF03031.1"/>
    <property type="molecule type" value="Genomic_DNA"/>
</dbReference>
<dbReference type="InterPro" id="IPR014710">
    <property type="entry name" value="RmlC-like_jellyroll"/>
</dbReference>
<dbReference type="Pfam" id="PF17954">
    <property type="entry name" value="Pirin_C_2"/>
    <property type="match status" value="1"/>
</dbReference>
<dbReference type="InterPro" id="IPR012093">
    <property type="entry name" value="Pirin"/>
</dbReference>
<dbReference type="PANTHER" id="PTHR43212:SF3">
    <property type="entry name" value="QUERCETIN 2,3-DIOXYGENASE"/>
    <property type="match status" value="1"/>
</dbReference>
<accession>A0A0L8ALA5</accession>
<feature type="domain" description="Pirin N-terminal" evidence="4">
    <location>
        <begin position="8"/>
        <end position="120"/>
    </location>
</feature>
<dbReference type="CDD" id="cd02910">
    <property type="entry name" value="cupin_Yhhw_N"/>
    <property type="match status" value="1"/>
</dbReference>
<dbReference type="OrthoDB" id="321327at2"/>
<dbReference type="Proteomes" id="UP000036908">
    <property type="component" value="Unassembled WGS sequence"/>
</dbReference>
<protein>
    <submittedName>
        <fullName evidence="6">Pirin</fullName>
    </submittedName>
</protein>
<evidence type="ECO:0000259" key="5">
    <source>
        <dbReference type="Pfam" id="PF17954"/>
    </source>
</evidence>
<dbReference type="PANTHER" id="PTHR43212">
    <property type="entry name" value="QUERCETIN 2,3-DIOXYGENASE"/>
    <property type="match status" value="1"/>
</dbReference>
<dbReference type="Gene3D" id="2.60.120.10">
    <property type="entry name" value="Jelly Rolls"/>
    <property type="match status" value="2"/>
</dbReference>
<dbReference type="SUPFAM" id="SSF51182">
    <property type="entry name" value="RmlC-like cupins"/>
    <property type="match status" value="1"/>
</dbReference>
<keyword evidence="2" id="KW-0408">Iron</keyword>
<gene>
    <name evidence="6" type="ORF">OB69_09425</name>
</gene>
<name>A0A0L8ALA5_9BACT</name>
<evidence type="ECO:0000259" key="4">
    <source>
        <dbReference type="Pfam" id="PF02678"/>
    </source>
</evidence>
<feature type="binding site" evidence="2">
    <location>
        <position position="58"/>
    </location>
    <ligand>
        <name>Fe cation</name>
        <dbReference type="ChEBI" id="CHEBI:24875"/>
    </ligand>
</feature>
<dbReference type="RefSeq" id="WP_053223467.1">
    <property type="nucleotide sequence ID" value="NZ_JSVA01000009.1"/>
</dbReference>
<comment type="similarity">
    <text evidence="1 3">Belongs to the pirin family.</text>
</comment>
<evidence type="ECO:0000313" key="6">
    <source>
        <dbReference type="EMBL" id="KOF03031.1"/>
    </source>
</evidence>
<feature type="binding site" evidence="2">
    <location>
        <position position="60"/>
    </location>
    <ligand>
        <name>Fe cation</name>
        <dbReference type="ChEBI" id="CHEBI:24875"/>
    </ligand>
</feature>
<evidence type="ECO:0000256" key="1">
    <source>
        <dbReference type="ARBA" id="ARBA00008416"/>
    </source>
</evidence>
<dbReference type="Pfam" id="PF02678">
    <property type="entry name" value="Pirin"/>
    <property type="match status" value="1"/>
</dbReference>
<dbReference type="InterPro" id="IPR041602">
    <property type="entry name" value="Quercetinase_C"/>
</dbReference>
<dbReference type="InterPro" id="IPR011051">
    <property type="entry name" value="RmlC_Cupin_sf"/>
</dbReference>
<feature type="binding site" evidence="2">
    <location>
        <position position="104"/>
    </location>
    <ligand>
        <name>Fe cation</name>
        <dbReference type="ChEBI" id="CHEBI:24875"/>
    </ligand>
</feature>
<proteinExistence type="inferred from homology"/>
<dbReference type="PATRIC" id="fig|1566026.4.peg.3722"/>
<reference evidence="7" key="1">
    <citation type="submission" date="2014-11" db="EMBL/GenBank/DDBJ databases">
        <title>Genome sequencing of Roseivirga sp. D-25.</title>
        <authorList>
            <person name="Selvaratnam C."/>
            <person name="Thevarajoo S."/>
            <person name="Goh K.M."/>
            <person name="Eee R."/>
            <person name="Chan K.-G."/>
            <person name="Chong C.S."/>
        </authorList>
    </citation>
    <scope>NUCLEOTIDE SEQUENCE [LARGE SCALE GENOMIC DNA]</scope>
    <source>
        <strain evidence="7">D-25</strain>
    </source>
</reference>
<keyword evidence="7" id="KW-1185">Reference proteome</keyword>
<evidence type="ECO:0000256" key="2">
    <source>
        <dbReference type="PIRSR" id="PIRSR006232-1"/>
    </source>
</evidence>
<feature type="binding site" evidence="2">
    <location>
        <position position="102"/>
    </location>
    <ligand>
        <name>Fe cation</name>
        <dbReference type="ChEBI" id="CHEBI:24875"/>
    </ligand>
</feature>
<dbReference type="GO" id="GO:0046872">
    <property type="term" value="F:metal ion binding"/>
    <property type="evidence" value="ECO:0007669"/>
    <property type="project" value="UniProtKB-KW"/>
</dbReference>